<reference evidence="2" key="1">
    <citation type="journal article" date="2019" name="Int. J. Syst. Evol. Microbiol.">
        <title>The Global Catalogue of Microorganisms (GCM) 10K type strain sequencing project: providing services to taxonomists for standard genome sequencing and annotation.</title>
        <authorList>
            <consortium name="The Broad Institute Genomics Platform"/>
            <consortium name="The Broad Institute Genome Sequencing Center for Infectious Disease"/>
            <person name="Wu L."/>
            <person name="Ma J."/>
        </authorList>
    </citation>
    <scope>NUCLEOTIDE SEQUENCE [LARGE SCALE GENOMIC DNA]</scope>
    <source>
        <strain evidence="2">CCUG 53762</strain>
    </source>
</reference>
<accession>A0ABW4IEH1</accession>
<proteinExistence type="predicted"/>
<evidence type="ECO:0000313" key="2">
    <source>
        <dbReference type="Proteomes" id="UP001597118"/>
    </source>
</evidence>
<gene>
    <name evidence="1" type="ORF">ACFSAH_14840</name>
</gene>
<dbReference type="SUPFAM" id="SSF56935">
    <property type="entry name" value="Porins"/>
    <property type="match status" value="1"/>
</dbReference>
<dbReference type="EMBL" id="JBHUDG010000042">
    <property type="protein sequence ID" value="MFD1631150.1"/>
    <property type="molecule type" value="Genomic_DNA"/>
</dbReference>
<organism evidence="1 2">
    <name type="scientific">Pseudopedobacter beijingensis</name>
    <dbReference type="NCBI Taxonomy" id="1207056"/>
    <lineage>
        <taxon>Bacteria</taxon>
        <taxon>Pseudomonadati</taxon>
        <taxon>Bacteroidota</taxon>
        <taxon>Sphingobacteriia</taxon>
        <taxon>Sphingobacteriales</taxon>
        <taxon>Sphingobacteriaceae</taxon>
        <taxon>Pseudopedobacter</taxon>
    </lineage>
</organism>
<sequence length="403" mass="46404">MNKGYLSFILIIISVLPLFSFANQQDSTSKSLSERKWHEIISLRGYGQVRYNRLLETNDQLRCEQCDKSWGDGGLFIRRLRLVFYGWVNERVYFYVQPDFASSSGSTLNYLQLRDAYVDLGIDKENVFRVRVGQSKVPYGFENAQSSQIRLSIDRADATNSAFVNERDLGVFFYWTPKIVQERFEKINALKLKGTGNYGMMGLGFFNGQGANKADLNKKQHVAGRFTYPFLINNSQFIETGLQAYSGEFTMPSDLLSNGVKTNFLKTYRDERVGASLTVYPQPIGIQAEYNIGKGPQFNTQTDSIEVRNLKGGYITLNAKANIGEDLFYPYVKYHYYDGGKKFEKDARSYLVKEFESGIEWQPNKYLELVVAYTISDRRFEDFVLKNNHQKGNLLRIQAQFNF</sequence>
<dbReference type="Proteomes" id="UP001597118">
    <property type="component" value="Unassembled WGS sequence"/>
</dbReference>
<keyword evidence="2" id="KW-1185">Reference proteome</keyword>
<name>A0ABW4IEH1_9SPHI</name>
<dbReference type="InterPro" id="IPR023614">
    <property type="entry name" value="Porin_dom_sf"/>
</dbReference>
<evidence type="ECO:0000313" key="1">
    <source>
        <dbReference type="EMBL" id="MFD1631150.1"/>
    </source>
</evidence>
<dbReference type="Pfam" id="PF07396">
    <property type="entry name" value="Porin_O_P"/>
    <property type="match status" value="1"/>
</dbReference>
<dbReference type="InterPro" id="IPR010870">
    <property type="entry name" value="Porin_O/P"/>
</dbReference>
<comment type="caution">
    <text evidence="1">The sequence shown here is derived from an EMBL/GenBank/DDBJ whole genome shotgun (WGS) entry which is preliminary data.</text>
</comment>
<protein>
    <submittedName>
        <fullName evidence="1">Porin</fullName>
    </submittedName>
</protein>
<dbReference type="Gene3D" id="2.40.160.10">
    <property type="entry name" value="Porin"/>
    <property type="match status" value="1"/>
</dbReference>
<dbReference type="RefSeq" id="WP_379663518.1">
    <property type="nucleotide sequence ID" value="NZ_JBHUDG010000042.1"/>
</dbReference>